<organism evidence="1 2">
    <name type="scientific">Acrobeloides nanus</name>
    <dbReference type="NCBI Taxonomy" id="290746"/>
    <lineage>
        <taxon>Eukaryota</taxon>
        <taxon>Metazoa</taxon>
        <taxon>Ecdysozoa</taxon>
        <taxon>Nematoda</taxon>
        <taxon>Chromadorea</taxon>
        <taxon>Rhabditida</taxon>
        <taxon>Tylenchina</taxon>
        <taxon>Cephalobomorpha</taxon>
        <taxon>Cephaloboidea</taxon>
        <taxon>Cephalobidae</taxon>
        <taxon>Acrobeloides</taxon>
    </lineage>
</organism>
<sequence length="1093" mass="117089">MKIAYHLQVVTMLQDFVVSFSIHEINFYGKMCPIGEVPYLSVSNGDPIQCTGSMECPSGYYCSSHSGVCCGLAGTCSNPAESPLQDDIGRLIPCTPISFDSCPEGSECKDSVFATSAQSTGQHLCCRKNIFSCPISGAPVPSASEPQRCSVAKDTCPIGSICRPSNIQGTDICCSSLEISDENNVRYSDYNLCPTGWRTPKTDIEYCSPTKTTCSDYASCLLSPSTQQYVCCIPGQSQYTSMRKMVQVERTKKFTCYPPHNNVEQLNGLPRQCKNSPETECSIGYWCQMSREDIAVKICCGPFKSYDIPIPYYQSTLPLQCSLTGQTPVANPTNPATNLQCQSTGLGCNTGQTCQLALGQTNIFICCTSSTSTTNPLCPTGSSAQSSPTGFVPCTLNVANQCLTGFVCTQSVNLPGTALCCTSGTAVGQILICPNGQTLLSNNGQAQFCTPNQATNTCGSGYTCSESVASPGIFICCTLPNFPICPTGFSNALDTNGQTIFCTISNPNVCPAGTNCLQSSNQPQSYVCCRNTEAPRVCPNNQYASILSTGQLETCTGPGSVCSLASYTCQFSSVLSQFVCCGAQPSVATCADGRSTYTQVAGQTFQCPLNTCPSGYVCAPSNVNGINVCCQTLPTITTTFQPPSQALDCPIGWSAFEDASGAMRYCQNATDMSCPQGFSCAQSSLSGLFLCCRYASPITCSSQFTTLLVNNNPRLCSRGNSNSCPSGYTCQQSNIGQVYICCGNAPGTLTCDNGQIPAYIGSNVRYCSRRGYRDVCPPGYFCRPSNKDGLNVCCNSMARSPPMELYEQSDVCGPNALTYLDESGVPVACSADPTICPNNFHCQPSMTNIKMYCCQEAKCPGTSILPETPQTCKRDGECPRGLKCIRSANIPELKLCCHSYGYNLHEADPVPDIIRFARCKGRKTFLMGSHAITCSDNTGCPIGHECSSFTTSGVSICCESLDSYKSVCGENREPYRQPENDAFLQCALGSKQICPDGYPCKTVQSSDLPICCSPIAFCPPNHRPLIELSTKQAKRCFTPGSTPECGLGYACQESTVKDLYVCCESSPKDETLLKNNNDRPVINVEDNWTVMEG</sequence>
<dbReference type="WBParaSite" id="ACRNAN_scaffold2019.g25787.t2">
    <property type="protein sequence ID" value="ACRNAN_scaffold2019.g25787.t2"/>
    <property type="gene ID" value="ACRNAN_scaffold2019.g25787"/>
</dbReference>
<evidence type="ECO:0000313" key="1">
    <source>
        <dbReference type="Proteomes" id="UP000887540"/>
    </source>
</evidence>
<accession>A0A914D9B2</accession>
<dbReference type="AlphaFoldDB" id="A0A914D9B2"/>
<dbReference type="InterPro" id="IPR006150">
    <property type="entry name" value="Cys_repeat_1"/>
</dbReference>
<dbReference type="Pfam" id="PF14625">
    <property type="entry name" value="Lustrin_cystein"/>
    <property type="match status" value="15"/>
</dbReference>
<dbReference type="InterPro" id="IPR053014">
    <property type="entry name" value="Cuticle_assoc_divergent"/>
</dbReference>
<keyword evidence="1" id="KW-1185">Reference proteome</keyword>
<dbReference type="PANTHER" id="PTHR46339">
    <property type="entry name" value="PROTEIN CBG15282-RELATED"/>
    <property type="match status" value="1"/>
</dbReference>
<dbReference type="PANTHER" id="PTHR46339:SF15">
    <property type="entry name" value="CC DOMAIN-CONTAINING PROTEIN"/>
    <property type="match status" value="1"/>
</dbReference>
<name>A0A914D9B2_9BILA</name>
<dbReference type="Proteomes" id="UP000887540">
    <property type="component" value="Unplaced"/>
</dbReference>
<proteinExistence type="predicted"/>
<reference evidence="2" key="1">
    <citation type="submission" date="2022-11" db="UniProtKB">
        <authorList>
            <consortium name="WormBaseParasite"/>
        </authorList>
    </citation>
    <scope>IDENTIFICATION</scope>
</reference>
<dbReference type="InterPro" id="IPR028150">
    <property type="entry name" value="Lustrin_cystein"/>
</dbReference>
<protein>
    <submittedName>
        <fullName evidence="2">Uncharacterized protein</fullName>
    </submittedName>
</protein>
<dbReference type="SMART" id="SM00289">
    <property type="entry name" value="WR1"/>
    <property type="match status" value="19"/>
</dbReference>
<evidence type="ECO:0000313" key="2">
    <source>
        <dbReference type="WBParaSite" id="ACRNAN_scaffold2019.g25787.t2"/>
    </source>
</evidence>